<evidence type="ECO:0000313" key="2">
    <source>
        <dbReference type="Proteomes" id="UP000004349"/>
    </source>
</evidence>
<reference evidence="1 2" key="1">
    <citation type="journal article" date="2012" name="Int. J. Syst. Evol. Microbiol.">
        <title>Vibrio caribbeanicus sp. nov., isolated from the marine sponge Scleritoderma cyanea.</title>
        <authorList>
            <person name="Hoffmann M."/>
            <person name="Monday S.R."/>
            <person name="Allard M.W."/>
            <person name="Strain E.A."/>
            <person name="Whittaker P."/>
            <person name="Naum M."/>
            <person name="McCarthy P.J."/>
            <person name="Lopez J.V."/>
            <person name="Fischer M."/>
            <person name="Brown E.W."/>
        </authorList>
    </citation>
    <scope>NUCLEOTIDE SEQUENCE [LARGE SCALE GENOMIC DNA]</scope>
    <source>
        <strain evidence="1 2">LMG 19158</strain>
    </source>
</reference>
<dbReference type="eggNOG" id="COG5003">
    <property type="taxonomic scope" value="Bacteria"/>
</dbReference>
<dbReference type="EMBL" id="AFWE01000067">
    <property type="protein sequence ID" value="EGU39559.1"/>
    <property type="molecule type" value="Genomic_DNA"/>
</dbReference>
<dbReference type="Proteomes" id="UP000004349">
    <property type="component" value="Unassembled WGS sequence"/>
</dbReference>
<gene>
    <name evidence="1" type="ORF">VIS19158_02280</name>
</gene>
<evidence type="ECO:0000313" key="1">
    <source>
        <dbReference type="EMBL" id="EGU39559.1"/>
    </source>
</evidence>
<dbReference type="RefSeq" id="WP_005593721.1">
    <property type="nucleotide sequence ID" value="NZ_AFWE01000067.1"/>
</dbReference>
<proteinExistence type="predicted"/>
<sequence length="206" mass="22365">MAELQLTGTMRATHAVVSVMQKALVTDEFISANEVVRHKGRFDTAEELSRFASKNNVIGVAALKASNHDRRAGSKADISMVAYVVTRGAAKDMDASVVCELLTSKVIELVSRERWGVHNCSEAKNIIATNLYSATLDGFGVCIWAVSWVQNMSMSEPIYTTLDDFTTLGIKNQLAESGSIDKGAPTIDALIHLPGETDELSDEEKD</sequence>
<organism evidence="1 2">
    <name type="scientific">Vibrio scophthalmi LMG 19158</name>
    <dbReference type="NCBI Taxonomy" id="870967"/>
    <lineage>
        <taxon>Bacteria</taxon>
        <taxon>Pseudomonadati</taxon>
        <taxon>Pseudomonadota</taxon>
        <taxon>Gammaproteobacteria</taxon>
        <taxon>Vibrionales</taxon>
        <taxon>Vibrionaceae</taxon>
        <taxon>Vibrio</taxon>
    </lineage>
</organism>
<accession>F9RKM7</accession>
<name>F9RKM7_9VIBR</name>
<protein>
    <submittedName>
        <fullName evidence="1">Uncharacterized protein</fullName>
    </submittedName>
</protein>
<dbReference type="AlphaFoldDB" id="F9RKM7"/>
<comment type="caution">
    <text evidence="1">The sequence shown here is derived from an EMBL/GenBank/DDBJ whole genome shotgun (WGS) entry which is preliminary data.</text>
</comment>